<dbReference type="GeneID" id="110140087"/>
<reference evidence="2" key="2">
    <citation type="submission" date="2025-08" db="UniProtKB">
        <authorList>
            <consortium name="RefSeq"/>
        </authorList>
    </citation>
    <scope>IDENTIFICATION</scope>
    <source>
        <tissue evidence="2">Tongue muscle</tissue>
    </source>
</reference>
<dbReference type="InterPro" id="IPR029638">
    <property type="entry name" value="FAM78"/>
</dbReference>
<protein>
    <submittedName>
        <fullName evidence="2">Protein FAM78B isoform X2</fullName>
    </submittedName>
</protein>
<name>A0ABM4I7M1_ODOVR</name>
<dbReference type="PANTHER" id="PTHR31655">
    <property type="entry name" value="PROTEIN FAM78A"/>
    <property type="match status" value="1"/>
</dbReference>
<reference evidence="1" key="1">
    <citation type="journal article" date="2022" name="J. Hered.">
        <title>A De Novo Chromosome-Level Genome Assembly of the White-Tailed Deer, Odocoileus Virginianus.</title>
        <authorList>
            <person name="London E.W."/>
            <person name="Roca A.L."/>
            <person name="Novakofski J.E."/>
            <person name="Mateus-Pinilla N.E."/>
        </authorList>
    </citation>
    <scope>NUCLEOTIDE SEQUENCE [LARGE SCALE GENOMIC DNA]</scope>
</reference>
<gene>
    <name evidence="2" type="primary">FAM78B</name>
</gene>
<accession>A0ABM4I7M1</accession>
<evidence type="ECO:0000313" key="1">
    <source>
        <dbReference type="Proteomes" id="UP001652640"/>
    </source>
</evidence>
<dbReference type="RefSeq" id="XP_070323818.1">
    <property type="nucleotide sequence ID" value="XM_070467717.1"/>
</dbReference>
<sequence>MGCIQSITCKARIRRENIVVYDVCATIDQCPTRIEETSPIVLRYKTPYFKASARVVMPPIPRHETWVVGWIQACNQMEFFNTYSDLGMSPSRTRHAQEQNHMAETKEEGVSNGCWLEKLKPWRADCPLKWAPSCLSPHHPPIPSPHDLSPFPPPTHTALSTGWLVGSCGAVLKWELCRLHLFVWNGWVHPDLKSIPTALSEAGMKCWSIGTSDT</sequence>
<keyword evidence="1" id="KW-1185">Reference proteome</keyword>
<organism evidence="1 2">
    <name type="scientific">Odocoileus virginianus</name>
    <name type="common">White-tailed deer</name>
    <dbReference type="NCBI Taxonomy" id="9874"/>
    <lineage>
        <taxon>Eukaryota</taxon>
        <taxon>Metazoa</taxon>
        <taxon>Chordata</taxon>
        <taxon>Craniata</taxon>
        <taxon>Vertebrata</taxon>
        <taxon>Euteleostomi</taxon>
        <taxon>Mammalia</taxon>
        <taxon>Eutheria</taxon>
        <taxon>Laurasiatheria</taxon>
        <taxon>Artiodactyla</taxon>
        <taxon>Ruminantia</taxon>
        <taxon>Pecora</taxon>
        <taxon>Cervidae</taxon>
        <taxon>Odocoileinae</taxon>
        <taxon>Odocoileus</taxon>
    </lineage>
</organism>
<dbReference type="Proteomes" id="UP001652640">
    <property type="component" value="Chromosome 5"/>
</dbReference>
<proteinExistence type="predicted"/>
<evidence type="ECO:0000313" key="2">
    <source>
        <dbReference type="RefSeq" id="XP_070323818.1"/>
    </source>
</evidence>
<dbReference type="PANTHER" id="PTHR31655:SF0">
    <property type="entry name" value="PROTEIN FAM78B"/>
    <property type="match status" value="1"/>
</dbReference>